<feature type="binding site" evidence="12">
    <location>
        <position position="218"/>
    </location>
    <ligand>
        <name>FMN</name>
        <dbReference type="ChEBI" id="CHEBI:58210"/>
    </ligand>
</feature>
<dbReference type="UniPathway" id="UPA00070"/>
<dbReference type="KEGG" id="hhl:Halha_0919"/>
<name>L0K8L7_HALHC</name>
<dbReference type="InterPro" id="IPR050074">
    <property type="entry name" value="DHO_dehydrogenase"/>
</dbReference>
<evidence type="ECO:0000256" key="3">
    <source>
        <dbReference type="ARBA" id="ARBA00004715"/>
    </source>
</evidence>
<feature type="binding site" evidence="12">
    <location>
        <begin position="47"/>
        <end position="48"/>
    </location>
    <ligand>
        <name>FMN</name>
        <dbReference type="ChEBI" id="CHEBI:58210"/>
    </ligand>
</feature>
<keyword evidence="6 12" id="KW-0285">Flavoprotein</keyword>
<feature type="binding site" evidence="12">
    <location>
        <position position="128"/>
    </location>
    <ligand>
        <name>FMN</name>
        <dbReference type="ChEBI" id="CHEBI:58210"/>
    </ligand>
</feature>
<keyword evidence="9 12" id="KW-0560">Oxidoreductase</keyword>
<comment type="catalytic activity">
    <reaction evidence="11">
        <text>(S)-dihydroorotate + NAD(+) = orotate + NADH + H(+)</text>
        <dbReference type="Rhea" id="RHEA:13513"/>
        <dbReference type="ChEBI" id="CHEBI:15378"/>
        <dbReference type="ChEBI" id="CHEBI:30839"/>
        <dbReference type="ChEBI" id="CHEBI:30864"/>
        <dbReference type="ChEBI" id="CHEBI:57540"/>
        <dbReference type="ChEBI" id="CHEBI:57945"/>
        <dbReference type="EC" id="1.3.1.14"/>
    </reaction>
</comment>
<dbReference type="HAMAP" id="MF_00224">
    <property type="entry name" value="DHO_dh_type1"/>
    <property type="match status" value="1"/>
</dbReference>
<dbReference type="RefSeq" id="WP_015326605.1">
    <property type="nucleotide sequence ID" value="NC_019978.1"/>
</dbReference>
<feature type="binding site" evidence="12">
    <location>
        <position position="192"/>
    </location>
    <ligand>
        <name>FMN</name>
        <dbReference type="ChEBI" id="CHEBI:58210"/>
    </ligand>
</feature>
<dbReference type="PIRSF" id="PIRSF000164">
    <property type="entry name" value="DHO_oxidase"/>
    <property type="match status" value="1"/>
</dbReference>
<evidence type="ECO:0000256" key="5">
    <source>
        <dbReference type="ARBA" id="ARBA00022490"/>
    </source>
</evidence>
<feature type="binding site" evidence="12">
    <location>
        <begin position="266"/>
        <end position="267"/>
    </location>
    <ligand>
        <name>FMN</name>
        <dbReference type="ChEBI" id="CHEBI:58210"/>
    </ligand>
</feature>
<organism evidence="14 15">
    <name type="scientific">Halobacteroides halobius (strain ATCC 35273 / DSM 5150 / MD-1)</name>
    <dbReference type="NCBI Taxonomy" id="748449"/>
    <lineage>
        <taxon>Bacteria</taxon>
        <taxon>Bacillati</taxon>
        <taxon>Bacillota</taxon>
        <taxon>Clostridia</taxon>
        <taxon>Halanaerobiales</taxon>
        <taxon>Halobacteroidaceae</taxon>
        <taxon>Halobacteroides</taxon>
    </lineage>
</organism>
<dbReference type="Pfam" id="PF01180">
    <property type="entry name" value="DHO_dh"/>
    <property type="match status" value="1"/>
</dbReference>
<feature type="binding site" evidence="12">
    <location>
        <position position="128"/>
    </location>
    <ligand>
        <name>substrate</name>
    </ligand>
</feature>
<accession>L0K8L7</accession>
<feature type="binding site" evidence="12">
    <location>
        <begin position="193"/>
        <end position="194"/>
    </location>
    <ligand>
        <name>substrate</name>
    </ligand>
</feature>
<dbReference type="Gene3D" id="3.20.20.70">
    <property type="entry name" value="Aldolase class I"/>
    <property type="match status" value="1"/>
</dbReference>
<dbReference type="eggNOG" id="COG0167">
    <property type="taxonomic scope" value="Bacteria"/>
</dbReference>
<comment type="pathway">
    <text evidence="3">Pyrimidine metabolism; UMP biosynthesis via de novo pathway; orotate from (S)-dihydroorotate (NAD(+) route): step 1/1.</text>
</comment>
<dbReference type="EMBL" id="CP003359">
    <property type="protein sequence ID" value="AGB40880.1"/>
    <property type="molecule type" value="Genomic_DNA"/>
</dbReference>
<feature type="binding site" evidence="12">
    <location>
        <begin position="244"/>
        <end position="245"/>
    </location>
    <ligand>
        <name>FMN</name>
        <dbReference type="ChEBI" id="CHEBI:58210"/>
    </ligand>
</feature>
<dbReference type="Proteomes" id="UP000010880">
    <property type="component" value="Chromosome"/>
</dbReference>
<dbReference type="OrthoDB" id="9794954at2"/>
<dbReference type="InterPro" id="IPR013785">
    <property type="entry name" value="Aldolase_TIM"/>
</dbReference>
<feature type="active site" description="Nucleophile" evidence="12">
    <location>
        <position position="131"/>
    </location>
</feature>
<feature type="binding site" evidence="12">
    <location>
        <position position="166"/>
    </location>
    <ligand>
        <name>FMN</name>
        <dbReference type="ChEBI" id="CHEBI:58210"/>
    </ligand>
</feature>
<keyword evidence="8 12" id="KW-0665">Pyrimidine biosynthesis</keyword>
<dbReference type="InterPro" id="IPR049622">
    <property type="entry name" value="Dihydroorotate_DH_I"/>
</dbReference>
<dbReference type="HOGENOM" id="CLU_042042_0_0_9"/>
<evidence type="ECO:0000256" key="10">
    <source>
        <dbReference type="ARBA" id="ARBA00023027"/>
    </source>
</evidence>
<keyword evidence="7 12" id="KW-0288">FMN</keyword>
<proteinExistence type="inferred from homology"/>
<dbReference type="InterPro" id="IPR024920">
    <property type="entry name" value="Dihydroorotate_DH_1"/>
</dbReference>
<dbReference type="PROSITE" id="PS00911">
    <property type="entry name" value="DHODEHASE_1"/>
    <property type="match status" value="1"/>
</dbReference>
<gene>
    <name evidence="12" type="primary">pyrD</name>
    <name evidence="14" type="ordered locus">Halha_0919</name>
</gene>
<feature type="binding site" evidence="12">
    <location>
        <position position="47"/>
    </location>
    <ligand>
        <name>substrate</name>
    </ligand>
</feature>
<feature type="binding site" evidence="12">
    <location>
        <position position="23"/>
    </location>
    <ligand>
        <name>FMN</name>
        <dbReference type="ChEBI" id="CHEBI:58210"/>
    </ligand>
</feature>
<dbReference type="GO" id="GO:0044205">
    <property type="term" value="P:'de novo' UMP biosynthetic process"/>
    <property type="evidence" value="ECO:0007669"/>
    <property type="project" value="UniProtKB-UniRule"/>
</dbReference>
<comment type="catalytic activity">
    <reaction evidence="12">
        <text>(S)-dihydroorotate + A = orotate + AH2</text>
        <dbReference type="Rhea" id="RHEA:18073"/>
        <dbReference type="ChEBI" id="CHEBI:13193"/>
        <dbReference type="ChEBI" id="CHEBI:17499"/>
        <dbReference type="ChEBI" id="CHEBI:30839"/>
        <dbReference type="ChEBI" id="CHEBI:30864"/>
    </reaction>
</comment>
<comment type="function">
    <text evidence="1">Catalyzes the conversion of dihydroorotate to orotate with NAD(+) as electron acceptor.</text>
</comment>
<evidence type="ECO:0000256" key="6">
    <source>
        <dbReference type="ARBA" id="ARBA00022630"/>
    </source>
</evidence>
<keyword evidence="15" id="KW-1185">Reference proteome</keyword>
<dbReference type="PANTHER" id="PTHR48109:SF1">
    <property type="entry name" value="DIHYDROOROTATE DEHYDROGENASE (FUMARATE)"/>
    <property type="match status" value="1"/>
</dbReference>
<evidence type="ECO:0000256" key="2">
    <source>
        <dbReference type="ARBA" id="ARBA00004496"/>
    </source>
</evidence>
<dbReference type="PATRIC" id="fig|748449.3.peg.874"/>
<dbReference type="GO" id="GO:0005737">
    <property type="term" value="C:cytoplasm"/>
    <property type="evidence" value="ECO:0007669"/>
    <property type="project" value="UniProtKB-SubCell"/>
</dbReference>
<dbReference type="SUPFAM" id="SSF51395">
    <property type="entry name" value="FMN-linked oxidoreductases"/>
    <property type="match status" value="1"/>
</dbReference>
<evidence type="ECO:0000313" key="15">
    <source>
        <dbReference type="Proteomes" id="UP000010880"/>
    </source>
</evidence>
<evidence type="ECO:0000256" key="9">
    <source>
        <dbReference type="ARBA" id="ARBA00023002"/>
    </source>
</evidence>
<dbReference type="FunFam" id="3.20.20.70:FF:000027">
    <property type="entry name" value="Dihydropyrimidine dehydrogenase [NADP(+)]"/>
    <property type="match status" value="1"/>
</dbReference>
<dbReference type="PROSITE" id="PS00912">
    <property type="entry name" value="DHODEHASE_2"/>
    <property type="match status" value="1"/>
</dbReference>
<dbReference type="AlphaFoldDB" id="L0K8L7"/>
<evidence type="ECO:0000259" key="13">
    <source>
        <dbReference type="Pfam" id="PF01180"/>
    </source>
</evidence>
<keyword evidence="10" id="KW-0520">NAD</keyword>
<evidence type="ECO:0000313" key="14">
    <source>
        <dbReference type="EMBL" id="AGB40880.1"/>
    </source>
</evidence>
<protein>
    <recommendedName>
        <fullName evidence="12">Dihydroorotate dehydrogenase</fullName>
        <shortName evidence="12">DHOD</shortName>
        <shortName evidence="12">DHODase</shortName>
        <shortName evidence="12">DHOdehase</shortName>
        <ecNumber evidence="12">1.3.-.-</ecNumber>
    </recommendedName>
</protein>
<feature type="binding site" evidence="12">
    <location>
        <begin position="71"/>
        <end position="75"/>
    </location>
    <ligand>
        <name>substrate</name>
    </ligand>
</feature>
<dbReference type="GO" id="GO:0004589">
    <property type="term" value="F:dihydroorotate dehydrogenase (NAD+) activity"/>
    <property type="evidence" value="ECO:0007669"/>
    <property type="project" value="UniProtKB-EC"/>
</dbReference>
<keyword evidence="5 12" id="KW-0963">Cytoplasm</keyword>
<reference evidence="15" key="1">
    <citation type="submission" date="2012-02" db="EMBL/GenBank/DDBJ databases">
        <title>The complete genome of Halobacteroides halobius DSM 5150.</title>
        <authorList>
            <person name="Lucas S."/>
            <person name="Copeland A."/>
            <person name="Lapidus A."/>
            <person name="Glavina del Rio T."/>
            <person name="Dalin E."/>
            <person name="Tice H."/>
            <person name="Bruce D."/>
            <person name="Goodwin L."/>
            <person name="Pitluck S."/>
            <person name="Peters L."/>
            <person name="Mikhailova N."/>
            <person name="Gu W."/>
            <person name="Kyrpides N."/>
            <person name="Mavromatis K."/>
            <person name="Ivanova N."/>
            <person name="Brettin T."/>
            <person name="Detter J.C."/>
            <person name="Han C."/>
            <person name="Larimer F."/>
            <person name="Land M."/>
            <person name="Hauser L."/>
            <person name="Markowitz V."/>
            <person name="Cheng J.-F."/>
            <person name="Hugenholtz P."/>
            <person name="Woyke T."/>
            <person name="Wu D."/>
            <person name="Tindall B."/>
            <person name="Pomrenke H."/>
            <person name="Brambilla E."/>
            <person name="Klenk H.-P."/>
            <person name="Eisen J.A."/>
        </authorList>
    </citation>
    <scope>NUCLEOTIDE SEQUENCE [LARGE SCALE GENOMIC DNA]</scope>
    <source>
        <strain evidence="15">ATCC 35273 / DSM 5150 / MD-1</strain>
    </source>
</reference>
<comment type="similarity">
    <text evidence="4 12">Belongs to the dihydroorotate dehydrogenase family. Type 1 subfamily.</text>
</comment>
<comment type="cofactor">
    <cofactor evidence="12">
        <name>FMN</name>
        <dbReference type="ChEBI" id="CHEBI:58210"/>
    </cofactor>
    <text evidence="12">Binds 1 FMN per subunit.</text>
</comment>
<dbReference type="GO" id="GO:0006207">
    <property type="term" value="P:'de novo' pyrimidine nucleobase biosynthetic process"/>
    <property type="evidence" value="ECO:0007669"/>
    <property type="project" value="InterPro"/>
</dbReference>
<evidence type="ECO:0000256" key="11">
    <source>
        <dbReference type="ARBA" id="ARBA00048996"/>
    </source>
</evidence>
<evidence type="ECO:0000256" key="12">
    <source>
        <dbReference type="HAMAP-Rule" id="MF_00224"/>
    </source>
</evidence>
<dbReference type="InterPro" id="IPR012135">
    <property type="entry name" value="Dihydroorotate_DH_1_2"/>
</dbReference>
<dbReference type="InterPro" id="IPR033888">
    <property type="entry name" value="DHOD_1B"/>
</dbReference>
<evidence type="ECO:0000256" key="4">
    <source>
        <dbReference type="ARBA" id="ARBA00008008"/>
    </source>
</evidence>
<dbReference type="EC" id="1.3.-.-" evidence="12"/>
<feature type="binding site" evidence="12">
    <location>
        <position position="101"/>
    </location>
    <ligand>
        <name>FMN</name>
        <dbReference type="ChEBI" id="CHEBI:58210"/>
    </ligand>
</feature>
<feature type="domain" description="Dihydroorotate dehydrogenase catalytic" evidence="13">
    <location>
        <begin position="6"/>
        <end position="287"/>
    </location>
</feature>
<dbReference type="CDD" id="cd04740">
    <property type="entry name" value="DHOD_1B_like"/>
    <property type="match status" value="1"/>
</dbReference>
<sequence>MSKVNLAVDLNGLKLQNPVTTASGTFGFGEEYQDYLDLDSLGGVMVKGTTLHPKQGNPTPRIAETKAGMLNAIGLQNPGVDYLIKEILPTIKDYDFKTIVNISGNTVKDYAKLASKLNQAGVAALEVNISCPNVKQGGLAFGTQPEMAAGVVEAVRAETDLPLITKLSPNVADITEIARAVEEAGTDVISLINTLLGMKIDIDSQKPILANQMGGLSGPAIKPVAVRMVYQVAQAVDVPLIGMGGISNAQDAIEFLLAGADAISIGTANFVNPQVSMEVLEGLEDYLVENDYDNVSEIVGNAINNSKL</sequence>
<evidence type="ECO:0000256" key="7">
    <source>
        <dbReference type="ARBA" id="ARBA00022643"/>
    </source>
</evidence>
<evidence type="ECO:0000256" key="1">
    <source>
        <dbReference type="ARBA" id="ARBA00003616"/>
    </source>
</evidence>
<dbReference type="NCBIfam" id="NF005574">
    <property type="entry name" value="PRK07259.1"/>
    <property type="match status" value="1"/>
</dbReference>
<dbReference type="InterPro" id="IPR005720">
    <property type="entry name" value="Dihydroorotate_DH_cat"/>
</dbReference>
<comment type="subcellular location">
    <subcellularLocation>
        <location evidence="2 12">Cytoplasm</location>
    </subcellularLocation>
</comment>
<dbReference type="STRING" id="748449.Halha_0919"/>
<dbReference type="InterPro" id="IPR001295">
    <property type="entry name" value="Dihydroorotate_DH_CS"/>
</dbReference>
<evidence type="ECO:0000256" key="8">
    <source>
        <dbReference type="ARBA" id="ARBA00022975"/>
    </source>
</evidence>
<dbReference type="NCBIfam" id="TIGR01037">
    <property type="entry name" value="pyrD_sub1_fam"/>
    <property type="match status" value="1"/>
</dbReference>
<dbReference type="PANTHER" id="PTHR48109">
    <property type="entry name" value="DIHYDROOROTATE DEHYDROGENASE (QUINONE), MITOCHONDRIAL-RELATED"/>
    <property type="match status" value="1"/>
</dbReference>